<protein>
    <submittedName>
        <fullName evidence="2">Retrovirus-related pol polyprotein from transposon TNT 1-94</fullName>
    </submittedName>
</protein>
<reference evidence="2" key="2">
    <citation type="submission" date="2022-01" db="EMBL/GenBank/DDBJ databases">
        <authorList>
            <person name="Yamashiro T."/>
            <person name="Shiraishi A."/>
            <person name="Satake H."/>
            <person name="Nakayama K."/>
        </authorList>
    </citation>
    <scope>NUCLEOTIDE SEQUENCE</scope>
</reference>
<dbReference type="Pfam" id="PF25597">
    <property type="entry name" value="SH3_retrovirus"/>
    <property type="match status" value="1"/>
</dbReference>
<name>A0ABQ4Z757_9ASTR</name>
<feature type="domain" description="Retroviral polymerase SH3-like" evidence="1">
    <location>
        <begin position="18"/>
        <end position="72"/>
    </location>
</feature>
<evidence type="ECO:0000313" key="3">
    <source>
        <dbReference type="Proteomes" id="UP001151760"/>
    </source>
</evidence>
<sequence length="215" mass="24555">MIHDRKPDLKNLHVFGALCYATNDSEDLGMLKPKAEICIFIGYSHAKNAYQIYNKKTRMVMETSHVEFDKLTTMASKQFSSRPAPQRLTPGYISSGLPPSSVVSLVLPAAAPLPADTTIHLHQPQLIKMHHLVSFHHICISSTNHLIITKSRQRIIHWTISLAILLDLFRQELNYKPMSYGATLMHMDIRYHLVENGLVELYSVKCLAEEEEEYR</sequence>
<reference evidence="2" key="1">
    <citation type="journal article" date="2022" name="Int. J. Mol. Sci.">
        <title>Draft Genome of Tanacetum Coccineum: Genomic Comparison of Closely Related Tanacetum-Family Plants.</title>
        <authorList>
            <person name="Yamashiro T."/>
            <person name="Shiraishi A."/>
            <person name="Nakayama K."/>
            <person name="Satake H."/>
        </authorList>
    </citation>
    <scope>NUCLEOTIDE SEQUENCE</scope>
</reference>
<accession>A0ABQ4Z757</accession>
<dbReference type="EMBL" id="BQNB010011066">
    <property type="protein sequence ID" value="GJS85655.1"/>
    <property type="molecule type" value="Genomic_DNA"/>
</dbReference>
<proteinExistence type="predicted"/>
<evidence type="ECO:0000313" key="2">
    <source>
        <dbReference type="EMBL" id="GJS85655.1"/>
    </source>
</evidence>
<evidence type="ECO:0000259" key="1">
    <source>
        <dbReference type="Pfam" id="PF25597"/>
    </source>
</evidence>
<dbReference type="InterPro" id="IPR057670">
    <property type="entry name" value="SH3_retrovirus"/>
</dbReference>
<dbReference type="Proteomes" id="UP001151760">
    <property type="component" value="Unassembled WGS sequence"/>
</dbReference>
<organism evidence="2 3">
    <name type="scientific">Tanacetum coccineum</name>
    <dbReference type="NCBI Taxonomy" id="301880"/>
    <lineage>
        <taxon>Eukaryota</taxon>
        <taxon>Viridiplantae</taxon>
        <taxon>Streptophyta</taxon>
        <taxon>Embryophyta</taxon>
        <taxon>Tracheophyta</taxon>
        <taxon>Spermatophyta</taxon>
        <taxon>Magnoliopsida</taxon>
        <taxon>eudicotyledons</taxon>
        <taxon>Gunneridae</taxon>
        <taxon>Pentapetalae</taxon>
        <taxon>asterids</taxon>
        <taxon>campanulids</taxon>
        <taxon>Asterales</taxon>
        <taxon>Asteraceae</taxon>
        <taxon>Asteroideae</taxon>
        <taxon>Anthemideae</taxon>
        <taxon>Anthemidinae</taxon>
        <taxon>Tanacetum</taxon>
    </lineage>
</organism>
<gene>
    <name evidence="2" type="ORF">Tco_0752196</name>
</gene>
<comment type="caution">
    <text evidence="2">The sequence shown here is derived from an EMBL/GenBank/DDBJ whole genome shotgun (WGS) entry which is preliminary data.</text>
</comment>
<keyword evidence="3" id="KW-1185">Reference proteome</keyword>